<dbReference type="GO" id="GO:0000978">
    <property type="term" value="F:RNA polymerase II cis-regulatory region sequence-specific DNA binding"/>
    <property type="evidence" value="ECO:0007669"/>
    <property type="project" value="TreeGrafter"/>
</dbReference>
<gene>
    <name evidence="13" type="primary">LOC100903936</name>
</gene>
<keyword evidence="5 7" id="KW-0371">Homeobox</keyword>
<dbReference type="Proteomes" id="UP000694867">
    <property type="component" value="Unplaced"/>
</dbReference>
<dbReference type="Pfam" id="PF00046">
    <property type="entry name" value="Homeodomain"/>
    <property type="match status" value="1"/>
</dbReference>
<dbReference type="CTD" id="43664"/>
<accession>A0AAJ7L4M6</accession>
<feature type="region of interest" description="Disordered" evidence="9">
    <location>
        <begin position="22"/>
        <end position="65"/>
    </location>
</feature>
<evidence type="ECO:0000256" key="1">
    <source>
        <dbReference type="ARBA" id="ARBA00004123"/>
    </source>
</evidence>
<evidence type="ECO:0000256" key="8">
    <source>
        <dbReference type="RuleBase" id="RU000682"/>
    </source>
</evidence>
<dbReference type="InterPro" id="IPR017970">
    <property type="entry name" value="Homeobox_CS"/>
</dbReference>
<dbReference type="GO" id="GO:0009653">
    <property type="term" value="P:anatomical structure morphogenesis"/>
    <property type="evidence" value="ECO:0007669"/>
    <property type="project" value="TreeGrafter"/>
</dbReference>
<evidence type="ECO:0000256" key="5">
    <source>
        <dbReference type="ARBA" id="ARBA00023155"/>
    </source>
</evidence>
<evidence type="ECO:0000256" key="2">
    <source>
        <dbReference type="ARBA" id="ARBA00006503"/>
    </source>
</evidence>
<feature type="region of interest" description="Disordered" evidence="9">
    <location>
        <begin position="194"/>
        <end position="267"/>
    </location>
</feature>
<evidence type="ECO:0000256" key="3">
    <source>
        <dbReference type="ARBA" id="ARBA00022473"/>
    </source>
</evidence>
<name>A0AAJ7L4M6_9ACAR</name>
<reference evidence="13" key="1">
    <citation type="submission" date="2025-08" db="UniProtKB">
        <authorList>
            <consortium name="RefSeq"/>
        </authorList>
    </citation>
    <scope>IDENTIFICATION</scope>
</reference>
<evidence type="ECO:0000313" key="13">
    <source>
        <dbReference type="RefSeq" id="XP_018494741.1"/>
    </source>
</evidence>
<evidence type="ECO:0000256" key="4">
    <source>
        <dbReference type="ARBA" id="ARBA00023125"/>
    </source>
</evidence>
<evidence type="ECO:0000256" key="6">
    <source>
        <dbReference type="ARBA" id="ARBA00023242"/>
    </source>
</evidence>
<feature type="region of interest" description="Disordered" evidence="9">
    <location>
        <begin position="463"/>
        <end position="515"/>
    </location>
</feature>
<dbReference type="GeneID" id="100903936"/>
<dbReference type="KEGG" id="goe:100903936"/>
<feature type="domain" description="OAR" evidence="11">
    <location>
        <begin position="446"/>
        <end position="459"/>
    </location>
</feature>
<dbReference type="InterPro" id="IPR009057">
    <property type="entry name" value="Homeodomain-like_sf"/>
</dbReference>
<comment type="subcellular location">
    <subcellularLocation>
        <location evidence="1 7 8">Nucleus</location>
    </subcellularLocation>
</comment>
<dbReference type="SMART" id="SM00389">
    <property type="entry name" value="HOX"/>
    <property type="match status" value="1"/>
</dbReference>
<dbReference type="GO" id="GO:0000981">
    <property type="term" value="F:DNA-binding transcription factor activity, RNA polymerase II-specific"/>
    <property type="evidence" value="ECO:0007669"/>
    <property type="project" value="InterPro"/>
</dbReference>
<dbReference type="FunFam" id="1.10.10.60:FF:000031">
    <property type="entry name" value="Homeobox protein"/>
    <property type="match status" value="1"/>
</dbReference>
<dbReference type="AlphaFoldDB" id="A0AAJ7L4M6"/>
<evidence type="ECO:0000256" key="9">
    <source>
        <dbReference type="SAM" id="MobiDB-lite"/>
    </source>
</evidence>
<feature type="compositionally biased region" description="Low complexity" evidence="9">
    <location>
        <begin position="467"/>
        <end position="486"/>
    </location>
</feature>
<keyword evidence="4 7" id="KW-0238">DNA-binding</keyword>
<dbReference type="PROSITE" id="PS50803">
    <property type="entry name" value="OAR"/>
    <property type="match status" value="1"/>
</dbReference>
<keyword evidence="12" id="KW-1185">Reference proteome</keyword>
<dbReference type="PANTHER" id="PTHR45882:SF3">
    <property type="entry name" value="PITUITARY HOMEOBOX HOMOLOG PTX1"/>
    <property type="match status" value="1"/>
</dbReference>
<evidence type="ECO:0000256" key="7">
    <source>
        <dbReference type="PROSITE-ProRule" id="PRU00108"/>
    </source>
</evidence>
<feature type="compositionally biased region" description="Basic residues" evidence="9">
    <location>
        <begin position="258"/>
        <end position="267"/>
    </location>
</feature>
<evidence type="ECO:0000313" key="12">
    <source>
        <dbReference type="Proteomes" id="UP000694867"/>
    </source>
</evidence>
<feature type="compositionally biased region" description="Low complexity" evidence="9">
    <location>
        <begin position="218"/>
        <end position="233"/>
    </location>
</feature>
<evidence type="ECO:0000259" key="10">
    <source>
        <dbReference type="PROSITE" id="PS50071"/>
    </source>
</evidence>
<dbReference type="Gene3D" id="1.10.10.60">
    <property type="entry name" value="Homeodomain-like"/>
    <property type="match status" value="1"/>
</dbReference>
<comment type="similarity">
    <text evidence="2">Belongs to the paired homeobox family. Bicoid subfamily.</text>
</comment>
<dbReference type="PROSITE" id="PS50071">
    <property type="entry name" value="HOMEOBOX_2"/>
    <property type="match status" value="1"/>
</dbReference>
<evidence type="ECO:0000259" key="11">
    <source>
        <dbReference type="PROSITE" id="PS50803"/>
    </source>
</evidence>
<dbReference type="PANTHER" id="PTHR45882">
    <property type="entry name" value="PITUITARY HOMEOBOX HOMOLOG PTX1"/>
    <property type="match status" value="1"/>
</dbReference>
<dbReference type="RefSeq" id="XP_018494741.1">
    <property type="nucleotide sequence ID" value="XM_018639225.1"/>
</dbReference>
<protein>
    <submittedName>
        <fullName evidence="13">Pituitary homeobox 1</fullName>
    </submittedName>
</protein>
<dbReference type="PROSITE" id="PS00027">
    <property type="entry name" value="HOMEOBOX_1"/>
    <property type="match status" value="1"/>
</dbReference>
<keyword evidence="6 7" id="KW-0539">Nucleus</keyword>
<dbReference type="GO" id="GO:0005634">
    <property type="term" value="C:nucleus"/>
    <property type="evidence" value="ECO:0007669"/>
    <property type="project" value="UniProtKB-SubCell"/>
</dbReference>
<proteinExistence type="inferred from homology"/>
<keyword evidence="3" id="KW-0217">Developmental protein</keyword>
<feature type="DNA-binding region" description="Homeobox" evidence="7">
    <location>
        <begin position="262"/>
        <end position="321"/>
    </location>
</feature>
<dbReference type="SUPFAM" id="SSF46689">
    <property type="entry name" value="Homeodomain-like"/>
    <property type="match status" value="1"/>
</dbReference>
<dbReference type="InterPro" id="IPR001356">
    <property type="entry name" value="HD"/>
</dbReference>
<feature type="domain" description="Homeobox" evidence="10">
    <location>
        <begin position="260"/>
        <end position="320"/>
    </location>
</feature>
<dbReference type="Pfam" id="PF03826">
    <property type="entry name" value="OAR"/>
    <property type="match status" value="1"/>
</dbReference>
<sequence>MAEDMVPLENPHRAVIVKAEGSEVRQQEYEFQSEPAEYVTLGEVDPRPESPSAENTAPQGPALTNVEQNDGVVQHEERVEHEMSDVHVPLMPGAHEVHELQLRHPRMPPALYTSQLAHEPHGVMYYPSANEYHVLEPVVPPINRGLSYAPYGALYAPDGRDFYLCPSKLPSQTSPSMDSLKGCGVDGGLVSLPPDSGRLLDSSQQIGGPDAASDSLVSLKPGSKTSLPSSPSSHLNPTQAKYCASATGGVVSSGGGGSKKRQRRQRTHFTSQQLQELEATFSRNRYPDMSTREEIAMWTNLTEARVRVWFKNRRAKWRKRERNSTDLKNGFGTSQFNSIIQPFTDPHDTAGLYPSAYPTNTYWGKVSSPLGSKPFPWPLGPTGAASPLPQDEYSIRSGGPYSAPTLPYAYSGHSSRINCGQSENLVVASSTSSVLSQGNATPNLSNSIASLRLKAKQLSSGYANEVSPYSPSCSTSTSSPNTTPTPRVAPLSPTPPSHITNAHSYPPGPSDNNAV</sequence>
<dbReference type="InterPro" id="IPR003654">
    <property type="entry name" value="OAR_dom"/>
</dbReference>
<organism evidence="12 13">
    <name type="scientific">Galendromus occidentalis</name>
    <name type="common">western predatory mite</name>
    <dbReference type="NCBI Taxonomy" id="34638"/>
    <lineage>
        <taxon>Eukaryota</taxon>
        <taxon>Metazoa</taxon>
        <taxon>Ecdysozoa</taxon>
        <taxon>Arthropoda</taxon>
        <taxon>Chelicerata</taxon>
        <taxon>Arachnida</taxon>
        <taxon>Acari</taxon>
        <taxon>Parasitiformes</taxon>
        <taxon>Mesostigmata</taxon>
        <taxon>Gamasina</taxon>
        <taxon>Phytoseioidea</taxon>
        <taxon>Phytoseiidae</taxon>
        <taxon>Typhlodrominae</taxon>
        <taxon>Galendromus</taxon>
    </lineage>
</organism>
<dbReference type="CDD" id="cd00086">
    <property type="entry name" value="homeodomain"/>
    <property type="match status" value="1"/>
</dbReference>